<keyword evidence="2" id="KW-0732">Signal</keyword>
<feature type="signal peptide" evidence="2">
    <location>
        <begin position="1"/>
        <end position="22"/>
    </location>
</feature>
<dbReference type="EMBL" id="PIPS01000006">
    <property type="protein sequence ID" value="RUO39705.1"/>
    <property type="molecule type" value="Genomic_DNA"/>
</dbReference>
<organism evidence="3 4">
    <name type="scientific">Idiomarina aquatica</name>
    <dbReference type="NCBI Taxonomy" id="1327752"/>
    <lineage>
        <taxon>Bacteria</taxon>
        <taxon>Pseudomonadati</taxon>
        <taxon>Pseudomonadota</taxon>
        <taxon>Gammaproteobacteria</taxon>
        <taxon>Alteromonadales</taxon>
        <taxon>Idiomarinaceae</taxon>
        <taxon>Idiomarina</taxon>
    </lineage>
</organism>
<sequence length="113" mass="12509">MKTMLIKTLNLLLLLTSAISFAYVEQVWADSGTGEARQFVHQASDFQRHTERCNENCQTHCNEKDSQDTSALTGFAQLTLNAVKHSSSVADEPAGFAHTRHQHPQTRAPPVTS</sequence>
<name>A0AA94JCH6_9GAMM</name>
<evidence type="ECO:0000256" key="2">
    <source>
        <dbReference type="SAM" id="SignalP"/>
    </source>
</evidence>
<dbReference type="Proteomes" id="UP000286680">
    <property type="component" value="Unassembled WGS sequence"/>
</dbReference>
<dbReference type="AlphaFoldDB" id="A0AA94JCH6"/>
<reference evidence="4" key="1">
    <citation type="journal article" date="2018" name="Front. Microbiol.">
        <title>Genome-Based Analysis Reveals the Taxonomy and Diversity of the Family Idiomarinaceae.</title>
        <authorList>
            <person name="Liu Y."/>
            <person name="Lai Q."/>
            <person name="Shao Z."/>
        </authorList>
    </citation>
    <scope>NUCLEOTIDE SEQUENCE [LARGE SCALE GENOMIC DNA]</scope>
    <source>
        <strain evidence="4">SN-14</strain>
    </source>
</reference>
<feature type="region of interest" description="Disordered" evidence="1">
    <location>
        <begin position="89"/>
        <end position="113"/>
    </location>
</feature>
<proteinExistence type="predicted"/>
<feature type="chain" id="PRO_5041653190" evidence="2">
    <location>
        <begin position="23"/>
        <end position="113"/>
    </location>
</feature>
<evidence type="ECO:0000313" key="3">
    <source>
        <dbReference type="EMBL" id="RUO39705.1"/>
    </source>
</evidence>
<keyword evidence="4" id="KW-1185">Reference proteome</keyword>
<accession>A0AA94JCH6</accession>
<evidence type="ECO:0000313" key="4">
    <source>
        <dbReference type="Proteomes" id="UP000286680"/>
    </source>
</evidence>
<evidence type="ECO:0000256" key="1">
    <source>
        <dbReference type="SAM" id="MobiDB-lite"/>
    </source>
</evidence>
<gene>
    <name evidence="3" type="ORF">CWE23_13570</name>
</gene>
<comment type="caution">
    <text evidence="3">The sequence shown here is derived from an EMBL/GenBank/DDBJ whole genome shotgun (WGS) entry which is preliminary data.</text>
</comment>
<protein>
    <submittedName>
        <fullName evidence="3">Uncharacterized protein</fullName>
    </submittedName>
</protein>